<comment type="caution">
    <text evidence="2">The sequence shown here is derived from an EMBL/GenBank/DDBJ whole genome shotgun (WGS) entry which is preliminary data.</text>
</comment>
<dbReference type="AlphaFoldDB" id="A0A2K3UTQ7"/>
<dbReference type="PANTHER" id="PTHR45947">
    <property type="entry name" value="SULFOQUINOVOSYL TRANSFERASE SQD2"/>
    <property type="match status" value="1"/>
</dbReference>
<sequence length="406" mass="44610">MHVLVVTQYFWPENFRINDIVSGLHERGHRVTVLTGHPNYPSGEFTSGYSGRTVVEEQYQGIRIVRVPMLARGQGSGVRLGLNYLSFALSGSVLGPARLRDAYDVIFVYEPSPMTVGYPAMALKARTRRPIAFYVQDLWPESLAATGFVTHPLLLKLVEQMVRVIYRACDLILVTSRAFIPRVERLGVAAGQIRYYPQYAEAYYQPQAPEPQWAAARGLPGGFTVMFAGNMGTAQDLFTVLEAAELTRGDEIQWVFLGDGSVRAELESRAAAAGLSNVHFLGAHPPAEMPRYFAQAQALLVSLSADNLFALTVPAKVQSYLACGRPLLASLDGEGAAIVRESEAGLVVAPQQPQALADAARHLQAMTAQERDALGQRGREYFERHFEREASLTELEALFSALAVRP</sequence>
<dbReference type="SUPFAM" id="SSF53756">
    <property type="entry name" value="UDP-Glycosyltransferase/glycogen phosphorylase"/>
    <property type="match status" value="1"/>
</dbReference>
<dbReference type="Proteomes" id="UP000236379">
    <property type="component" value="Unassembled WGS sequence"/>
</dbReference>
<proteinExistence type="predicted"/>
<dbReference type="PANTHER" id="PTHR45947:SF3">
    <property type="entry name" value="SULFOQUINOVOSYL TRANSFERASE SQD2"/>
    <property type="match status" value="1"/>
</dbReference>
<name>A0A2K3UTQ7_9DEIO</name>
<protein>
    <submittedName>
        <fullName evidence="2">Glycosyltransferase WbuB</fullName>
    </submittedName>
</protein>
<feature type="domain" description="Glycosyltransferase subfamily 4-like N-terminal" evidence="1">
    <location>
        <begin position="16"/>
        <end position="197"/>
    </location>
</feature>
<dbReference type="Pfam" id="PF13579">
    <property type="entry name" value="Glyco_trans_4_4"/>
    <property type="match status" value="1"/>
</dbReference>
<dbReference type="RefSeq" id="WP_103313874.1">
    <property type="nucleotide sequence ID" value="NZ_PPPD01000002.1"/>
</dbReference>
<dbReference type="InterPro" id="IPR050194">
    <property type="entry name" value="Glycosyltransferase_grp1"/>
</dbReference>
<keyword evidence="3" id="KW-1185">Reference proteome</keyword>
<dbReference type="OrthoDB" id="9808602at2"/>
<gene>
    <name evidence="2" type="ORF">CVO96_18315</name>
</gene>
<dbReference type="GO" id="GO:0016758">
    <property type="term" value="F:hexosyltransferase activity"/>
    <property type="evidence" value="ECO:0007669"/>
    <property type="project" value="TreeGrafter"/>
</dbReference>
<keyword evidence="2" id="KW-0808">Transferase</keyword>
<evidence type="ECO:0000313" key="3">
    <source>
        <dbReference type="Proteomes" id="UP000236379"/>
    </source>
</evidence>
<evidence type="ECO:0000259" key="1">
    <source>
        <dbReference type="Pfam" id="PF13579"/>
    </source>
</evidence>
<evidence type="ECO:0000313" key="2">
    <source>
        <dbReference type="EMBL" id="PNY79890.1"/>
    </source>
</evidence>
<dbReference type="EMBL" id="PPPD01000002">
    <property type="protein sequence ID" value="PNY79890.1"/>
    <property type="molecule type" value="Genomic_DNA"/>
</dbReference>
<dbReference type="Pfam" id="PF13692">
    <property type="entry name" value="Glyco_trans_1_4"/>
    <property type="match status" value="1"/>
</dbReference>
<dbReference type="CDD" id="cd03794">
    <property type="entry name" value="GT4_WbuB-like"/>
    <property type="match status" value="1"/>
</dbReference>
<dbReference type="InterPro" id="IPR028098">
    <property type="entry name" value="Glyco_trans_4-like_N"/>
</dbReference>
<reference evidence="2 3" key="1">
    <citation type="submission" date="2018-01" db="EMBL/GenBank/DDBJ databases">
        <title>Deinococcus koreensis sp. nov., a radiation-resistant bacterium isolated from river water.</title>
        <authorList>
            <person name="Choi A."/>
        </authorList>
    </citation>
    <scope>NUCLEOTIDE SEQUENCE [LARGE SCALE GENOMIC DNA]</scope>
    <source>
        <strain evidence="2 3">SJW1-2</strain>
    </source>
</reference>
<organism evidence="2 3">
    <name type="scientific">Deinococcus koreensis</name>
    <dbReference type="NCBI Taxonomy" id="2054903"/>
    <lineage>
        <taxon>Bacteria</taxon>
        <taxon>Thermotogati</taxon>
        <taxon>Deinococcota</taxon>
        <taxon>Deinococci</taxon>
        <taxon>Deinococcales</taxon>
        <taxon>Deinococcaceae</taxon>
        <taxon>Deinococcus</taxon>
    </lineage>
</organism>
<accession>A0A2K3UTQ7</accession>
<dbReference type="Gene3D" id="3.40.50.2000">
    <property type="entry name" value="Glycogen Phosphorylase B"/>
    <property type="match status" value="2"/>
</dbReference>